<dbReference type="AlphaFoldDB" id="A0A438BQZ5"/>
<keyword evidence="1" id="KW-0472">Membrane</keyword>
<keyword evidence="1" id="KW-1133">Transmembrane helix</keyword>
<gene>
    <name evidence="2" type="ORF">CK203_107968</name>
</gene>
<dbReference type="Proteomes" id="UP000288805">
    <property type="component" value="Unassembled WGS sequence"/>
</dbReference>
<protein>
    <submittedName>
        <fullName evidence="2">Uncharacterized protein</fullName>
    </submittedName>
</protein>
<name>A0A438BQZ5_VITVI</name>
<accession>A0A438BQZ5</accession>
<comment type="caution">
    <text evidence="2">The sequence shown here is derived from an EMBL/GenBank/DDBJ whole genome shotgun (WGS) entry which is preliminary data.</text>
</comment>
<feature type="transmembrane region" description="Helical" evidence="1">
    <location>
        <begin position="20"/>
        <end position="41"/>
    </location>
</feature>
<sequence>MALVNITPDDSISYPDVLSGSLTSAAILSGHLLLLAFRICLWQRTSKLRFFMFLSFPLLCHGFQRTLLNLRLLCNHLCSCSFQYPNYATPIWCTPDSTWTSVLRFLLSIAVSMAYIACMSNINEELSFTRRHTYGRKFVFDSTNELYKISLCGGDY</sequence>
<evidence type="ECO:0000313" key="2">
    <source>
        <dbReference type="EMBL" id="RVW13383.1"/>
    </source>
</evidence>
<dbReference type="EMBL" id="QGNW01002654">
    <property type="protein sequence ID" value="RVW13383.1"/>
    <property type="molecule type" value="Genomic_DNA"/>
</dbReference>
<organism evidence="2 3">
    <name type="scientific">Vitis vinifera</name>
    <name type="common">Grape</name>
    <dbReference type="NCBI Taxonomy" id="29760"/>
    <lineage>
        <taxon>Eukaryota</taxon>
        <taxon>Viridiplantae</taxon>
        <taxon>Streptophyta</taxon>
        <taxon>Embryophyta</taxon>
        <taxon>Tracheophyta</taxon>
        <taxon>Spermatophyta</taxon>
        <taxon>Magnoliopsida</taxon>
        <taxon>eudicotyledons</taxon>
        <taxon>Gunneridae</taxon>
        <taxon>Pentapetalae</taxon>
        <taxon>rosids</taxon>
        <taxon>Vitales</taxon>
        <taxon>Vitaceae</taxon>
        <taxon>Viteae</taxon>
        <taxon>Vitis</taxon>
    </lineage>
</organism>
<reference evidence="2 3" key="1">
    <citation type="journal article" date="2018" name="PLoS Genet.">
        <title>Population sequencing reveals clonal diversity and ancestral inbreeding in the grapevine cultivar Chardonnay.</title>
        <authorList>
            <person name="Roach M.J."/>
            <person name="Johnson D.L."/>
            <person name="Bohlmann J."/>
            <person name="van Vuuren H.J."/>
            <person name="Jones S.J."/>
            <person name="Pretorius I.S."/>
            <person name="Schmidt S.A."/>
            <person name="Borneman A.R."/>
        </authorList>
    </citation>
    <scope>NUCLEOTIDE SEQUENCE [LARGE SCALE GENOMIC DNA]</scope>
    <source>
        <strain evidence="3">cv. Chardonnay</strain>
        <tissue evidence="2">Leaf</tissue>
    </source>
</reference>
<evidence type="ECO:0000313" key="3">
    <source>
        <dbReference type="Proteomes" id="UP000288805"/>
    </source>
</evidence>
<proteinExistence type="predicted"/>
<keyword evidence="1" id="KW-0812">Transmembrane</keyword>
<evidence type="ECO:0000256" key="1">
    <source>
        <dbReference type="SAM" id="Phobius"/>
    </source>
</evidence>